<accession>A0A813PK11</accession>
<dbReference type="InterPro" id="IPR000182">
    <property type="entry name" value="GNAT_dom"/>
</dbReference>
<dbReference type="InterPro" id="IPR016181">
    <property type="entry name" value="Acyl_CoA_acyltransferase"/>
</dbReference>
<keyword evidence="2" id="KW-0963">Cytoplasm</keyword>
<dbReference type="SUPFAM" id="SSF55729">
    <property type="entry name" value="Acyl-CoA N-acyltransferases (Nat)"/>
    <property type="match status" value="1"/>
</dbReference>
<dbReference type="InterPro" id="IPR050680">
    <property type="entry name" value="YpeA/RimI_acetyltransf"/>
</dbReference>
<dbReference type="CDD" id="cd04301">
    <property type="entry name" value="NAT_SF"/>
    <property type="match status" value="1"/>
</dbReference>
<dbReference type="Gene3D" id="3.40.630.30">
    <property type="match status" value="1"/>
</dbReference>
<evidence type="ECO:0000313" key="10">
    <source>
        <dbReference type="Proteomes" id="UP000663829"/>
    </source>
</evidence>
<evidence type="ECO:0000313" key="7">
    <source>
        <dbReference type="EMBL" id="CAF0754567.1"/>
    </source>
</evidence>
<evidence type="ECO:0000256" key="3">
    <source>
        <dbReference type="ARBA" id="ARBA00022679"/>
    </source>
</evidence>
<comment type="caution">
    <text evidence="7">The sequence shown here is derived from an EMBL/GenBank/DDBJ whole genome shotgun (WGS) entry which is preliminary data.</text>
</comment>
<keyword evidence="10" id="KW-1185">Reference proteome</keyword>
<evidence type="ECO:0000256" key="1">
    <source>
        <dbReference type="ARBA" id="ARBA00005395"/>
    </source>
</evidence>
<evidence type="ECO:0000256" key="4">
    <source>
        <dbReference type="ARBA" id="ARBA00023315"/>
    </source>
</evidence>
<dbReference type="Proteomes" id="UP000677228">
    <property type="component" value="Unassembled WGS sequence"/>
</dbReference>
<evidence type="ECO:0000256" key="2">
    <source>
        <dbReference type="ARBA" id="ARBA00022490"/>
    </source>
</evidence>
<feature type="domain" description="N-acetyltransferase" evidence="5">
    <location>
        <begin position="3"/>
        <end position="146"/>
    </location>
</feature>
<evidence type="ECO:0000259" key="5">
    <source>
        <dbReference type="PROSITE" id="PS51186"/>
    </source>
</evidence>
<reference evidence="7" key="1">
    <citation type="submission" date="2021-02" db="EMBL/GenBank/DDBJ databases">
        <authorList>
            <person name="Nowell W R."/>
        </authorList>
    </citation>
    <scope>NUCLEOTIDE SEQUENCE</scope>
</reference>
<dbReference type="GO" id="GO:0008080">
    <property type="term" value="F:N-acetyltransferase activity"/>
    <property type="evidence" value="ECO:0007669"/>
    <property type="project" value="InterPro"/>
</dbReference>
<dbReference type="Proteomes" id="UP000682733">
    <property type="component" value="Unassembled WGS sequence"/>
</dbReference>
<protein>
    <recommendedName>
        <fullName evidence="5">N-acetyltransferase domain-containing protein</fullName>
    </recommendedName>
</protein>
<keyword evidence="3" id="KW-0808">Transferase</keyword>
<dbReference type="PANTHER" id="PTHR43420">
    <property type="entry name" value="ACETYLTRANSFERASE"/>
    <property type="match status" value="1"/>
</dbReference>
<dbReference type="EMBL" id="CAJNOQ010000089">
    <property type="protein sequence ID" value="CAF0754567.1"/>
    <property type="molecule type" value="Genomic_DNA"/>
</dbReference>
<dbReference type="EMBL" id="CAJNOK010000182">
    <property type="protein sequence ID" value="CAF0735012.1"/>
    <property type="molecule type" value="Genomic_DNA"/>
</dbReference>
<comment type="similarity">
    <text evidence="1">Belongs to the acetyltransferase family. RimI subfamily.</text>
</comment>
<dbReference type="Proteomes" id="UP000681722">
    <property type="component" value="Unassembled WGS sequence"/>
</dbReference>
<evidence type="ECO:0000313" key="6">
    <source>
        <dbReference type="EMBL" id="CAF0735012.1"/>
    </source>
</evidence>
<dbReference type="PANTHER" id="PTHR43420:SF12">
    <property type="entry name" value="N-ACETYLTRANSFERASE DOMAIN-CONTAINING PROTEIN"/>
    <property type="match status" value="1"/>
</dbReference>
<gene>
    <name evidence="7" type="ORF">GPM918_LOCUS1038</name>
    <name evidence="6" type="ORF">OVA965_LOCUS1079</name>
    <name evidence="9" type="ORF">SRO942_LOCUS1038</name>
    <name evidence="8" type="ORF">TMI583_LOCUS1080</name>
</gene>
<sequence length="152" mass="17895">MTLTIRRMKNDDLNIVTEIEKVVWPDDPWTHEDFIDSNNPWCYCWVLEEKNELIGYSMQYFDSDMTSHIANICIKPERQRQGLGKIMLNHLIYIARLLKAISISLEVNATNSKALHLYKAFGFEIIDFLKDYYPTGDAYKMKLHLLTNRCDV</sequence>
<dbReference type="InterPro" id="IPR006464">
    <property type="entry name" value="AcTrfase_RimI/Ard1"/>
</dbReference>
<dbReference type="PROSITE" id="PS51186">
    <property type="entry name" value="GNAT"/>
    <property type="match status" value="1"/>
</dbReference>
<dbReference type="AlphaFoldDB" id="A0A813PK11"/>
<evidence type="ECO:0000313" key="9">
    <source>
        <dbReference type="EMBL" id="CAF3534754.1"/>
    </source>
</evidence>
<dbReference type="NCBIfam" id="TIGR01575">
    <property type="entry name" value="rimI"/>
    <property type="match status" value="1"/>
</dbReference>
<dbReference type="EMBL" id="CAJOBC010000089">
    <property type="protein sequence ID" value="CAF3534754.1"/>
    <property type="molecule type" value="Genomic_DNA"/>
</dbReference>
<proteinExistence type="inferred from homology"/>
<dbReference type="Proteomes" id="UP000663829">
    <property type="component" value="Unassembled WGS sequence"/>
</dbReference>
<keyword evidence="4" id="KW-0012">Acyltransferase</keyword>
<dbReference type="Pfam" id="PF00583">
    <property type="entry name" value="Acetyltransf_1"/>
    <property type="match status" value="1"/>
</dbReference>
<organism evidence="7 10">
    <name type="scientific">Didymodactylos carnosus</name>
    <dbReference type="NCBI Taxonomy" id="1234261"/>
    <lineage>
        <taxon>Eukaryota</taxon>
        <taxon>Metazoa</taxon>
        <taxon>Spiralia</taxon>
        <taxon>Gnathifera</taxon>
        <taxon>Rotifera</taxon>
        <taxon>Eurotatoria</taxon>
        <taxon>Bdelloidea</taxon>
        <taxon>Philodinida</taxon>
        <taxon>Philodinidae</taxon>
        <taxon>Didymodactylos</taxon>
    </lineage>
</organism>
<evidence type="ECO:0000313" key="8">
    <source>
        <dbReference type="EMBL" id="CAF3511582.1"/>
    </source>
</evidence>
<dbReference type="OrthoDB" id="4080456at2759"/>
<dbReference type="EMBL" id="CAJOBA010000182">
    <property type="protein sequence ID" value="CAF3511582.1"/>
    <property type="molecule type" value="Genomic_DNA"/>
</dbReference>
<name>A0A813PK11_9BILA</name>